<dbReference type="KEGG" id="cpi:Cpin_2519"/>
<dbReference type="InterPro" id="IPR016040">
    <property type="entry name" value="NAD(P)-bd_dom"/>
</dbReference>
<sequence>MENRVLIFGATGRTGLIATAYAIQQGYHVTVLVRNPEKITIQSDKLRIIKGSPANIEEVRMAMKNCRYVINLLSALSQEESFSFKKIDAPHVLEKSIKNAILCMREYGIKRILSLSSIGVGDSYKYAPWFMRLIIKITNFSIVFADHNAQEQLLRESDLDWTIARPVALNNDQASGTLVVNYNKRPRPFKMSRKQLAAFFINNLNTSDYIHKSPVLSESAAGS</sequence>
<dbReference type="Pfam" id="PF13460">
    <property type="entry name" value="NAD_binding_10"/>
    <property type="match status" value="1"/>
</dbReference>
<reference evidence="3" key="1">
    <citation type="submission" date="2009-08" db="EMBL/GenBank/DDBJ databases">
        <title>The complete genome of Chitinophaga pinensis DSM 2588.</title>
        <authorList>
            <consortium name="US DOE Joint Genome Institute (JGI-PGF)"/>
            <person name="Lucas S."/>
            <person name="Copeland A."/>
            <person name="Lapidus A."/>
            <person name="Glavina del Rio T."/>
            <person name="Dalin E."/>
            <person name="Tice H."/>
            <person name="Bruce D."/>
            <person name="Goodwin L."/>
            <person name="Pitluck S."/>
            <person name="Kyrpides N."/>
            <person name="Mavromatis K."/>
            <person name="Ivanova N."/>
            <person name="Mikhailova N."/>
            <person name="Sims D."/>
            <person name="Meinche L."/>
            <person name="Brettin T."/>
            <person name="Detter J.C."/>
            <person name="Han C."/>
            <person name="Larimer F."/>
            <person name="Land M."/>
            <person name="Hauser L."/>
            <person name="Markowitz V."/>
            <person name="Cheng J.-F."/>
            <person name="Hugenholtz P."/>
            <person name="Woyke T."/>
            <person name="Wu D."/>
            <person name="Spring S."/>
            <person name="Klenk H.-P."/>
            <person name="Eisen J.A."/>
        </authorList>
    </citation>
    <scope>NUCLEOTIDE SEQUENCE [LARGE SCALE GENOMIC DNA]</scope>
    <source>
        <strain evidence="3">ATCC 43595 / DSM 2588 / LMG 13176 / NBRC 15968 / NCIMB 11800 / UQM 2034</strain>
    </source>
</reference>
<name>A0A979GQG4_CHIPD</name>
<dbReference type="OrthoDB" id="9785372at2"/>
<dbReference type="AlphaFoldDB" id="A0A979GQG4"/>
<dbReference type="SUPFAM" id="SSF51735">
    <property type="entry name" value="NAD(P)-binding Rossmann-fold domains"/>
    <property type="match status" value="1"/>
</dbReference>
<reference evidence="2 3" key="2">
    <citation type="journal article" date="2010" name="Stand. Genomic Sci.">
        <title>Complete genome sequence of Chitinophaga pinensis type strain (UQM 2034).</title>
        <authorList>
            <person name="Glavina Del Rio T."/>
            <person name="Abt B."/>
            <person name="Spring S."/>
            <person name="Lapidus A."/>
            <person name="Nolan M."/>
            <person name="Tice H."/>
            <person name="Copeland A."/>
            <person name="Cheng J.F."/>
            <person name="Chen F."/>
            <person name="Bruce D."/>
            <person name="Goodwin L."/>
            <person name="Pitluck S."/>
            <person name="Ivanova N."/>
            <person name="Mavromatis K."/>
            <person name="Mikhailova N."/>
            <person name="Pati A."/>
            <person name="Chen A."/>
            <person name="Palaniappan K."/>
            <person name="Land M."/>
            <person name="Hauser L."/>
            <person name="Chang Y.J."/>
            <person name="Jeffries C.D."/>
            <person name="Chain P."/>
            <person name="Saunders E."/>
            <person name="Detter J.C."/>
            <person name="Brettin T."/>
            <person name="Rohde M."/>
            <person name="Goker M."/>
            <person name="Bristow J."/>
            <person name="Eisen J.A."/>
            <person name="Markowitz V."/>
            <person name="Hugenholtz P."/>
            <person name="Kyrpides N.C."/>
            <person name="Klenk H.P."/>
            <person name="Lucas S."/>
        </authorList>
    </citation>
    <scope>NUCLEOTIDE SEQUENCE [LARGE SCALE GENOMIC DNA]</scope>
    <source>
        <strain evidence="3">ATCC 43595 / DSM 2588 / LMG 13176 / NBRC 15968 / NCIMB 11800 / UQM 2034</strain>
    </source>
</reference>
<dbReference type="PANTHER" id="PTHR43355">
    <property type="entry name" value="FLAVIN REDUCTASE (NADPH)"/>
    <property type="match status" value="1"/>
</dbReference>
<dbReference type="InterPro" id="IPR051606">
    <property type="entry name" value="Polyketide_Oxido-like"/>
</dbReference>
<dbReference type="RefSeq" id="WP_012790179.1">
    <property type="nucleotide sequence ID" value="NC_013132.1"/>
</dbReference>
<dbReference type="InterPro" id="IPR036291">
    <property type="entry name" value="NAD(P)-bd_dom_sf"/>
</dbReference>
<dbReference type="GO" id="GO:0004074">
    <property type="term" value="F:biliverdin reductase [NAD(P)H] activity"/>
    <property type="evidence" value="ECO:0007669"/>
    <property type="project" value="TreeGrafter"/>
</dbReference>
<gene>
    <name evidence="2" type="ordered locus">Cpin_2519</name>
</gene>
<evidence type="ECO:0000313" key="3">
    <source>
        <dbReference type="Proteomes" id="UP000002215"/>
    </source>
</evidence>
<organism evidence="2 3">
    <name type="scientific">Chitinophaga pinensis (strain ATCC 43595 / DSM 2588 / LMG 13176 / NBRC 15968 / NCIMB 11800 / UQM 2034)</name>
    <dbReference type="NCBI Taxonomy" id="485918"/>
    <lineage>
        <taxon>Bacteria</taxon>
        <taxon>Pseudomonadati</taxon>
        <taxon>Bacteroidota</taxon>
        <taxon>Chitinophagia</taxon>
        <taxon>Chitinophagales</taxon>
        <taxon>Chitinophagaceae</taxon>
        <taxon>Chitinophaga</taxon>
    </lineage>
</organism>
<dbReference type="EMBL" id="CP001699">
    <property type="protein sequence ID" value="ACU60003.1"/>
    <property type="molecule type" value="Genomic_DNA"/>
</dbReference>
<dbReference type="Gene3D" id="3.40.50.720">
    <property type="entry name" value="NAD(P)-binding Rossmann-like Domain"/>
    <property type="match status" value="1"/>
</dbReference>
<proteinExistence type="predicted"/>
<dbReference type="GO" id="GO:0042602">
    <property type="term" value="F:riboflavin reductase (NADPH) activity"/>
    <property type="evidence" value="ECO:0007669"/>
    <property type="project" value="TreeGrafter"/>
</dbReference>
<evidence type="ECO:0000259" key="1">
    <source>
        <dbReference type="Pfam" id="PF13460"/>
    </source>
</evidence>
<evidence type="ECO:0000313" key="2">
    <source>
        <dbReference type="EMBL" id="ACU60003.1"/>
    </source>
</evidence>
<dbReference type="Proteomes" id="UP000002215">
    <property type="component" value="Chromosome"/>
</dbReference>
<dbReference type="PANTHER" id="PTHR43355:SF2">
    <property type="entry name" value="FLAVIN REDUCTASE (NADPH)"/>
    <property type="match status" value="1"/>
</dbReference>
<accession>A0A979GQG4</accession>
<protein>
    <recommendedName>
        <fullName evidence="1">NAD(P)-binding domain-containing protein</fullName>
    </recommendedName>
</protein>
<feature type="domain" description="NAD(P)-binding" evidence="1">
    <location>
        <begin position="9"/>
        <end position="205"/>
    </location>
</feature>